<sequence>MHGHGSTIKPDVGEAATWQGRWFNSFPPTLSSWPNVKSLSICNYFNSVTRGNEALITMHRIAMKRNHNFFPELYEMGWKEEEEEEEEQLKIMIILQKGKYPQIIKLAITYDNDDDSNYS</sequence>
<protein>
    <submittedName>
        <fullName evidence="1">Uncharacterized protein</fullName>
    </submittedName>
</protein>
<gene>
    <name evidence="1" type="ORF">OIU84_000344</name>
</gene>
<dbReference type="EMBL" id="JAPFFJ010000001">
    <property type="protein sequence ID" value="KAJ6435098.1"/>
    <property type="molecule type" value="Genomic_DNA"/>
</dbReference>
<organism evidence="1 2">
    <name type="scientific">Salix udensis</name>
    <dbReference type="NCBI Taxonomy" id="889485"/>
    <lineage>
        <taxon>Eukaryota</taxon>
        <taxon>Viridiplantae</taxon>
        <taxon>Streptophyta</taxon>
        <taxon>Embryophyta</taxon>
        <taxon>Tracheophyta</taxon>
        <taxon>Spermatophyta</taxon>
        <taxon>Magnoliopsida</taxon>
        <taxon>eudicotyledons</taxon>
        <taxon>Gunneridae</taxon>
        <taxon>Pentapetalae</taxon>
        <taxon>rosids</taxon>
        <taxon>fabids</taxon>
        <taxon>Malpighiales</taxon>
        <taxon>Salicaceae</taxon>
        <taxon>Saliceae</taxon>
        <taxon>Salix</taxon>
    </lineage>
</organism>
<proteinExistence type="predicted"/>
<name>A0AAD6L4F7_9ROSI</name>
<evidence type="ECO:0000313" key="1">
    <source>
        <dbReference type="EMBL" id="KAJ6435098.1"/>
    </source>
</evidence>
<accession>A0AAD6L4F7</accession>
<evidence type="ECO:0000313" key="2">
    <source>
        <dbReference type="Proteomes" id="UP001162972"/>
    </source>
</evidence>
<dbReference type="AlphaFoldDB" id="A0AAD6L4F7"/>
<comment type="caution">
    <text evidence="1">The sequence shown here is derived from an EMBL/GenBank/DDBJ whole genome shotgun (WGS) entry which is preliminary data.</text>
</comment>
<reference evidence="1 2" key="1">
    <citation type="journal article" date="2023" name="Int. J. Mol. Sci.">
        <title>De Novo Assembly and Annotation of 11 Diverse Shrub Willow (Salix) Genomes Reveals Novel Gene Organization in Sex-Linked Regions.</title>
        <authorList>
            <person name="Hyden B."/>
            <person name="Feng K."/>
            <person name="Yates T.B."/>
            <person name="Jawdy S."/>
            <person name="Cereghino C."/>
            <person name="Smart L.B."/>
            <person name="Muchero W."/>
        </authorList>
    </citation>
    <scope>NUCLEOTIDE SEQUENCE [LARGE SCALE GENOMIC DNA]</scope>
    <source>
        <tissue evidence="1">Shoot tip</tissue>
    </source>
</reference>
<keyword evidence="2" id="KW-1185">Reference proteome</keyword>
<dbReference type="Proteomes" id="UP001162972">
    <property type="component" value="Chromosome 18"/>
</dbReference>